<reference evidence="2 3" key="2">
    <citation type="submission" date="2020-03" db="EMBL/GenBank/DDBJ databases">
        <authorList>
            <person name="Ichikawa N."/>
            <person name="Kimura A."/>
            <person name="Kitahashi Y."/>
            <person name="Uohara A."/>
        </authorList>
    </citation>
    <scope>NUCLEOTIDE SEQUENCE [LARGE SCALE GENOMIC DNA]</scope>
    <source>
        <strain evidence="2 3">NBRC 108639</strain>
    </source>
</reference>
<dbReference type="AlphaFoldDB" id="A0A6V8K303"/>
<name>A0A6V8K303_9ACTN</name>
<dbReference type="Proteomes" id="UP000482800">
    <property type="component" value="Unassembled WGS sequence"/>
</dbReference>
<accession>A0A6V8K303</accession>
<sequence length="73" mass="8078">MTQTNESFIPAGDEPDLPLVRRRTGEKCPESGKWQPVGLGGRGRQYFEKGETFPRFEGASVEWIGPIQESAAP</sequence>
<evidence type="ECO:0000256" key="1">
    <source>
        <dbReference type="SAM" id="MobiDB-lite"/>
    </source>
</evidence>
<keyword evidence="3" id="KW-1185">Reference proteome</keyword>
<dbReference type="EMBL" id="BLPF01000001">
    <property type="protein sequence ID" value="GFJ76346.1"/>
    <property type="molecule type" value="Genomic_DNA"/>
</dbReference>
<protein>
    <submittedName>
        <fullName evidence="2">Uncharacterized protein</fullName>
    </submittedName>
</protein>
<evidence type="ECO:0000313" key="3">
    <source>
        <dbReference type="Proteomes" id="UP000482800"/>
    </source>
</evidence>
<evidence type="ECO:0000313" key="2">
    <source>
        <dbReference type="EMBL" id="GFJ76346.1"/>
    </source>
</evidence>
<feature type="region of interest" description="Disordered" evidence="1">
    <location>
        <begin position="1"/>
        <end position="39"/>
    </location>
</feature>
<dbReference type="RefSeq" id="WP_173053191.1">
    <property type="nucleotide sequence ID" value="NZ_BAABGO010000003.1"/>
</dbReference>
<reference evidence="2 3" key="1">
    <citation type="submission" date="2020-03" db="EMBL/GenBank/DDBJ databases">
        <title>Whole genome shotgun sequence of Phytohabitans houttuyneae NBRC 108639.</title>
        <authorList>
            <person name="Komaki H."/>
            <person name="Tamura T."/>
        </authorList>
    </citation>
    <scope>NUCLEOTIDE SEQUENCE [LARGE SCALE GENOMIC DNA]</scope>
    <source>
        <strain evidence="2 3">NBRC 108639</strain>
    </source>
</reference>
<comment type="caution">
    <text evidence="2">The sequence shown here is derived from an EMBL/GenBank/DDBJ whole genome shotgun (WGS) entry which is preliminary data.</text>
</comment>
<gene>
    <name evidence="2" type="ORF">Phou_005260</name>
</gene>
<organism evidence="2 3">
    <name type="scientific">Phytohabitans houttuyneae</name>
    <dbReference type="NCBI Taxonomy" id="1076126"/>
    <lineage>
        <taxon>Bacteria</taxon>
        <taxon>Bacillati</taxon>
        <taxon>Actinomycetota</taxon>
        <taxon>Actinomycetes</taxon>
        <taxon>Micromonosporales</taxon>
        <taxon>Micromonosporaceae</taxon>
    </lineage>
</organism>
<proteinExistence type="predicted"/>